<name>A0A6P8EH81_PUNGR</name>
<dbReference type="SUPFAM" id="SSF53756">
    <property type="entry name" value="UDP-Glycosyltransferase/glycogen phosphorylase"/>
    <property type="match status" value="1"/>
</dbReference>
<dbReference type="OrthoDB" id="5835829at2759"/>
<dbReference type="AlphaFoldDB" id="A0A6P8EH81"/>
<accession>A0A6P8EH81</accession>
<keyword evidence="2" id="KW-0328">Glycosyltransferase</keyword>
<dbReference type="GO" id="GO:0080044">
    <property type="term" value="F:quercetin 7-O-glucosyltransferase activity"/>
    <property type="evidence" value="ECO:0007669"/>
    <property type="project" value="TreeGrafter"/>
</dbReference>
<dbReference type="GeneID" id="116213836"/>
<sequence length="488" mass="54364">MVLEFVLQARTPKHHFQFEWAEERASRRTMDTPHVLVIPYPAQGHVIPLMELSRKLAELRFRITFVNTEHNHDCIMRSDSIAAEGTRKDCGMNFMTVSDGLEEDDRKKPGKLSEAVLTVLPGKVKELICEIHPKDRIACVVADQSLGWAMEIAREKGLRCAAFCPAAAAMLVLALNTPRMIEEGIITDDGTPTGKHCSFELSPDMPPMNPETYVWARIRDKTLRKNVFQLILRNTKSVELADLIVCNSSHELETGAFKLASQILSIGPILASNWNGKDSIGSFWKRDLSCLDWLDRQPAGSVVYVAFGSFTVLDPVQSKELALGLELTNRPFLWVVRSEPSGASMSSYHPAGFAERVGDRGKMVWWAPQQRVLSHPAVGCFISHCGWNSIVEGLVNGVPFLCWPYFADQFLNQSYICDIWKVGLGLKGSESGTAVSREEIAGKVEELMEGGGGYKGRAIDLKRRLRDSVTEGGVSHGNFEKFVRWLNG</sequence>
<evidence type="ECO:0000256" key="2">
    <source>
        <dbReference type="ARBA" id="ARBA00022676"/>
    </source>
</evidence>
<dbReference type="InterPro" id="IPR002213">
    <property type="entry name" value="UDP_glucos_trans"/>
</dbReference>
<organism evidence="4 5">
    <name type="scientific">Punica granatum</name>
    <name type="common">Pomegranate</name>
    <dbReference type="NCBI Taxonomy" id="22663"/>
    <lineage>
        <taxon>Eukaryota</taxon>
        <taxon>Viridiplantae</taxon>
        <taxon>Streptophyta</taxon>
        <taxon>Embryophyta</taxon>
        <taxon>Tracheophyta</taxon>
        <taxon>Spermatophyta</taxon>
        <taxon>Magnoliopsida</taxon>
        <taxon>eudicotyledons</taxon>
        <taxon>Gunneridae</taxon>
        <taxon>Pentapetalae</taxon>
        <taxon>rosids</taxon>
        <taxon>malvids</taxon>
        <taxon>Myrtales</taxon>
        <taxon>Lythraceae</taxon>
        <taxon>Punica</taxon>
    </lineage>
</organism>
<gene>
    <name evidence="5" type="primary">LOC116213836</name>
</gene>
<dbReference type="PANTHER" id="PTHR11926:SF1555">
    <property type="entry name" value="UDP-GLYCOSYLTRANSFERASE 83A1-LIKE"/>
    <property type="match status" value="1"/>
</dbReference>
<dbReference type="RefSeq" id="XP_031404786.1">
    <property type="nucleotide sequence ID" value="XM_031548926.1"/>
</dbReference>
<dbReference type="FunFam" id="3.40.50.2000:FF:000061">
    <property type="entry name" value="UDP-glycosyltransferase 83A1"/>
    <property type="match status" value="1"/>
</dbReference>
<evidence type="ECO:0000256" key="1">
    <source>
        <dbReference type="ARBA" id="ARBA00009995"/>
    </source>
</evidence>
<keyword evidence="4" id="KW-1185">Reference proteome</keyword>
<dbReference type="Gene3D" id="3.40.50.2000">
    <property type="entry name" value="Glycogen Phosphorylase B"/>
    <property type="match status" value="2"/>
</dbReference>
<reference evidence="4" key="1">
    <citation type="journal article" date="2020" name="Plant Biotechnol. J.">
        <title>The pomegranate (Punica granatum L.) draft genome dissects genetic divergence between soft- and hard-seeded cultivars.</title>
        <authorList>
            <person name="Luo X."/>
            <person name="Li H."/>
            <person name="Wu Z."/>
            <person name="Yao W."/>
            <person name="Zhao P."/>
            <person name="Cao D."/>
            <person name="Yu H."/>
            <person name="Li K."/>
            <person name="Poudel K."/>
            <person name="Zhao D."/>
            <person name="Zhang F."/>
            <person name="Xia X."/>
            <person name="Chen L."/>
            <person name="Wang Q."/>
            <person name="Jing D."/>
            <person name="Cao S."/>
        </authorList>
    </citation>
    <scope>NUCLEOTIDE SEQUENCE [LARGE SCALE GENOMIC DNA]</scope>
    <source>
        <strain evidence="4">cv. Tunisia</strain>
    </source>
</reference>
<proteinExistence type="inferred from homology"/>
<dbReference type="Proteomes" id="UP000515151">
    <property type="component" value="Chromosome 7"/>
</dbReference>
<dbReference type="CDD" id="cd03784">
    <property type="entry name" value="GT1_Gtf-like"/>
    <property type="match status" value="1"/>
</dbReference>
<evidence type="ECO:0000313" key="5">
    <source>
        <dbReference type="RefSeq" id="XP_031404786.1"/>
    </source>
</evidence>
<dbReference type="FunFam" id="3.40.50.2000:FF:000108">
    <property type="entry name" value="UDP-glycosyltransferase 83A1"/>
    <property type="match status" value="1"/>
</dbReference>
<comment type="similarity">
    <text evidence="1">Belongs to the UDP-glycosyltransferase family.</text>
</comment>
<dbReference type="PANTHER" id="PTHR11926">
    <property type="entry name" value="GLUCOSYL/GLUCURONOSYL TRANSFERASES"/>
    <property type="match status" value="1"/>
</dbReference>
<keyword evidence="3" id="KW-0808">Transferase</keyword>
<protein>
    <submittedName>
        <fullName evidence="5">UDP-glycosyltransferase 83A1-like</fullName>
    </submittedName>
</protein>
<evidence type="ECO:0000313" key="4">
    <source>
        <dbReference type="Proteomes" id="UP000515151"/>
    </source>
</evidence>
<dbReference type="Pfam" id="PF00201">
    <property type="entry name" value="UDPGT"/>
    <property type="match status" value="1"/>
</dbReference>
<dbReference type="GO" id="GO:0080043">
    <property type="term" value="F:quercetin 3-O-glucosyltransferase activity"/>
    <property type="evidence" value="ECO:0007669"/>
    <property type="project" value="TreeGrafter"/>
</dbReference>
<reference evidence="5" key="2">
    <citation type="submission" date="2025-08" db="UniProtKB">
        <authorList>
            <consortium name="RefSeq"/>
        </authorList>
    </citation>
    <scope>IDENTIFICATION</scope>
    <source>
        <tissue evidence="5">Leaf</tissue>
    </source>
</reference>
<evidence type="ECO:0000256" key="3">
    <source>
        <dbReference type="ARBA" id="ARBA00022679"/>
    </source>
</evidence>